<keyword evidence="3" id="KW-1185">Reference proteome</keyword>
<organism evidence="2 3">
    <name type="scientific">Scophthalmus maximus</name>
    <name type="common">Turbot</name>
    <name type="synonym">Psetta maxima</name>
    <dbReference type="NCBI Taxonomy" id="52904"/>
    <lineage>
        <taxon>Eukaryota</taxon>
        <taxon>Metazoa</taxon>
        <taxon>Chordata</taxon>
        <taxon>Craniata</taxon>
        <taxon>Vertebrata</taxon>
        <taxon>Euteleostomi</taxon>
        <taxon>Actinopterygii</taxon>
        <taxon>Neopterygii</taxon>
        <taxon>Teleostei</taxon>
        <taxon>Neoteleostei</taxon>
        <taxon>Acanthomorphata</taxon>
        <taxon>Carangaria</taxon>
        <taxon>Pleuronectiformes</taxon>
        <taxon>Pleuronectoidei</taxon>
        <taxon>Scophthalmidae</taxon>
        <taxon>Scophthalmus</taxon>
    </lineage>
</organism>
<evidence type="ECO:0000313" key="3">
    <source>
        <dbReference type="Proteomes" id="UP000246464"/>
    </source>
</evidence>
<gene>
    <name evidence="2" type="ORF">SMAX5B_000245</name>
</gene>
<evidence type="ECO:0000313" key="2">
    <source>
        <dbReference type="EMBL" id="AWP16854.1"/>
    </source>
</evidence>
<sequence>MEEFHQGRRGAVAHPRTQRRSGPVRSVCRGVLGQSEGDAEQSASQSAAHLNLLPFPVLR</sequence>
<reference evidence="2 3" key="1">
    <citation type="submission" date="2017-12" db="EMBL/GenBank/DDBJ databases">
        <title>Integrating genomic resources of turbot (Scophthalmus maximus) in depth evaluation of genetic and physical mapping variation across individuals.</title>
        <authorList>
            <person name="Martinez P."/>
        </authorList>
    </citation>
    <scope>NUCLEOTIDE SEQUENCE [LARGE SCALE GENOMIC DNA]</scope>
</reference>
<name>A0A2U9CJS9_SCOMX</name>
<proteinExistence type="predicted"/>
<dbReference type="EMBL" id="CP026259">
    <property type="protein sequence ID" value="AWP16854.1"/>
    <property type="molecule type" value="Genomic_DNA"/>
</dbReference>
<dbReference type="Proteomes" id="UP000246464">
    <property type="component" value="Chromosome 17"/>
</dbReference>
<accession>A0A2U9CJS9</accession>
<dbReference type="AlphaFoldDB" id="A0A2U9CJS9"/>
<feature type="region of interest" description="Disordered" evidence="1">
    <location>
        <begin position="1"/>
        <end position="59"/>
    </location>
</feature>
<protein>
    <submittedName>
        <fullName evidence="2">Uncharacterized protein</fullName>
    </submittedName>
</protein>
<evidence type="ECO:0000256" key="1">
    <source>
        <dbReference type="SAM" id="MobiDB-lite"/>
    </source>
</evidence>